<evidence type="ECO:0000256" key="1">
    <source>
        <dbReference type="SAM" id="MobiDB-lite"/>
    </source>
</evidence>
<evidence type="ECO:0008006" key="4">
    <source>
        <dbReference type="Google" id="ProtNLM"/>
    </source>
</evidence>
<organism evidence="2 3">
    <name type="scientific">Candidatus Nitronereus thalassa</name>
    <dbReference type="NCBI Taxonomy" id="3020898"/>
    <lineage>
        <taxon>Bacteria</taxon>
        <taxon>Pseudomonadati</taxon>
        <taxon>Nitrospirota</taxon>
        <taxon>Nitrospiria</taxon>
        <taxon>Nitrospirales</taxon>
        <taxon>Nitrospiraceae</taxon>
        <taxon>Candidatus Nitronereus</taxon>
    </lineage>
</organism>
<feature type="region of interest" description="Disordered" evidence="1">
    <location>
        <begin position="134"/>
        <end position="155"/>
    </location>
</feature>
<dbReference type="Proteomes" id="UP001250932">
    <property type="component" value="Unassembled WGS sequence"/>
</dbReference>
<reference evidence="2 3" key="1">
    <citation type="journal article" date="2023" name="ISME J.">
        <title>Cultivation and genomic characterization of novel and ubiquitous marine nitrite-oxidizing bacteria from the Nitrospirales.</title>
        <authorList>
            <person name="Mueller A.J."/>
            <person name="Daebeler A."/>
            <person name="Herbold C.W."/>
            <person name="Kirkegaard R.H."/>
            <person name="Daims H."/>
        </authorList>
    </citation>
    <scope>NUCLEOTIDE SEQUENCE [LARGE SCALE GENOMIC DNA]</scope>
    <source>
        <strain evidence="2 3">EB</strain>
    </source>
</reference>
<sequence length="262" mass="28339">MKFFLRLLALLGVLGVIAIIIVGMSLNALVKTGVETMGPKVLGVPITLEDVDISLLSGGKDMRASLERLIIKNPAGYETDYAFSLPNIRVQVDRNSVLTDTIIIEEILIAGPAITFEGSLLGSNLGDIQDNVKHNTASASDDETEKKGEQHEDREKTVHIKKVTMKDAKINLSLFGGEAEMIELTLPDFELRDIGNKPGGTSFQKASAEIFDAIYAAIIKAVTESGKLIPKSLKQFGKTAEELGKSAEKVGKELLKGLFNNK</sequence>
<comment type="caution">
    <text evidence="2">The sequence shown here is derived from an EMBL/GenBank/DDBJ whole genome shotgun (WGS) entry which is preliminary data.</text>
</comment>
<protein>
    <recommendedName>
        <fullName evidence="4">AsmA domain-containing protein</fullName>
    </recommendedName>
</protein>
<proteinExistence type="predicted"/>
<dbReference type="EMBL" id="JAQOUE010000001">
    <property type="protein sequence ID" value="MDT7042624.1"/>
    <property type="molecule type" value="Genomic_DNA"/>
</dbReference>
<dbReference type="RefSeq" id="WP_313833060.1">
    <property type="nucleotide sequence ID" value="NZ_JAQOUE010000001.1"/>
</dbReference>
<evidence type="ECO:0000313" key="3">
    <source>
        <dbReference type="Proteomes" id="UP001250932"/>
    </source>
</evidence>
<evidence type="ECO:0000313" key="2">
    <source>
        <dbReference type="EMBL" id="MDT7042624.1"/>
    </source>
</evidence>
<gene>
    <name evidence="2" type="ORF">PPG34_09700</name>
</gene>
<accession>A0ABU3K8D5</accession>
<feature type="compositionally biased region" description="Basic and acidic residues" evidence="1">
    <location>
        <begin position="144"/>
        <end position="155"/>
    </location>
</feature>
<name>A0ABU3K8D5_9BACT</name>
<keyword evidence="3" id="KW-1185">Reference proteome</keyword>